<keyword evidence="9" id="KW-1185">Reference proteome</keyword>
<keyword evidence="2 6" id="KW-0812">Transmembrane</keyword>
<evidence type="ECO:0000256" key="1">
    <source>
        <dbReference type="ARBA" id="ARBA00004141"/>
    </source>
</evidence>
<dbReference type="InterPro" id="IPR052337">
    <property type="entry name" value="SAT4-like"/>
</dbReference>
<dbReference type="PANTHER" id="PTHR33048:SF42">
    <property type="entry name" value="INTEGRAL MEMBRANE PROTEIN"/>
    <property type="match status" value="1"/>
</dbReference>
<keyword evidence="4 6" id="KW-0472">Membrane</keyword>
<feature type="transmembrane region" description="Helical" evidence="6">
    <location>
        <begin position="263"/>
        <end position="287"/>
    </location>
</feature>
<dbReference type="PANTHER" id="PTHR33048">
    <property type="entry name" value="PTH11-LIKE INTEGRAL MEMBRANE PROTEIN (AFU_ORTHOLOGUE AFUA_5G11245)"/>
    <property type="match status" value="1"/>
</dbReference>
<evidence type="ECO:0000259" key="7">
    <source>
        <dbReference type="Pfam" id="PF20684"/>
    </source>
</evidence>
<protein>
    <recommendedName>
        <fullName evidence="7">Rhodopsin domain-containing protein</fullName>
    </recommendedName>
</protein>
<dbReference type="GO" id="GO:0016020">
    <property type="term" value="C:membrane"/>
    <property type="evidence" value="ECO:0007669"/>
    <property type="project" value="UniProtKB-SubCell"/>
</dbReference>
<dbReference type="Proteomes" id="UP001286456">
    <property type="component" value="Unassembled WGS sequence"/>
</dbReference>
<evidence type="ECO:0000256" key="4">
    <source>
        <dbReference type="ARBA" id="ARBA00023136"/>
    </source>
</evidence>
<evidence type="ECO:0000256" key="2">
    <source>
        <dbReference type="ARBA" id="ARBA00022692"/>
    </source>
</evidence>
<feature type="domain" description="Rhodopsin" evidence="7">
    <location>
        <begin position="51"/>
        <end position="288"/>
    </location>
</feature>
<keyword evidence="3 6" id="KW-1133">Transmembrane helix</keyword>
<evidence type="ECO:0000256" key="3">
    <source>
        <dbReference type="ARBA" id="ARBA00022989"/>
    </source>
</evidence>
<feature type="transmembrane region" description="Helical" evidence="6">
    <location>
        <begin position="104"/>
        <end position="123"/>
    </location>
</feature>
<evidence type="ECO:0000256" key="5">
    <source>
        <dbReference type="ARBA" id="ARBA00038359"/>
    </source>
</evidence>
<feature type="transmembrane region" description="Helical" evidence="6">
    <location>
        <begin position="143"/>
        <end position="165"/>
    </location>
</feature>
<accession>A0AAE0I2W6</accession>
<feature type="transmembrane region" description="Helical" evidence="6">
    <location>
        <begin position="67"/>
        <end position="92"/>
    </location>
</feature>
<comment type="subcellular location">
    <subcellularLocation>
        <location evidence="1">Membrane</location>
        <topology evidence="1">Multi-pass membrane protein</topology>
    </subcellularLocation>
</comment>
<feature type="transmembrane region" description="Helical" evidence="6">
    <location>
        <begin position="189"/>
        <end position="213"/>
    </location>
</feature>
<feature type="transmembrane region" description="Helical" evidence="6">
    <location>
        <begin position="225"/>
        <end position="243"/>
    </location>
</feature>
<reference evidence="8" key="1">
    <citation type="journal article" date="2023" name="Mol. Phylogenet. Evol.">
        <title>Genome-scale phylogeny and comparative genomics of the fungal order Sordariales.</title>
        <authorList>
            <person name="Hensen N."/>
            <person name="Bonometti L."/>
            <person name="Westerberg I."/>
            <person name="Brannstrom I.O."/>
            <person name="Guillou S."/>
            <person name="Cros-Aarteil S."/>
            <person name="Calhoun S."/>
            <person name="Haridas S."/>
            <person name="Kuo A."/>
            <person name="Mondo S."/>
            <person name="Pangilinan J."/>
            <person name="Riley R."/>
            <person name="LaButti K."/>
            <person name="Andreopoulos B."/>
            <person name="Lipzen A."/>
            <person name="Chen C."/>
            <person name="Yan M."/>
            <person name="Daum C."/>
            <person name="Ng V."/>
            <person name="Clum A."/>
            <person name="Steindorff A."/>
            <person name="Ohm R.A."/>
            <person name="Martin F."/>
            <person name="Silar P."/>
            <person name="Natvig D.O."/>
            <person name="Lalanne C."/>
            <person name="Gautier V."/>
            <person name="Ament-Velasquez S.L."/>
            <person name="Kruys A."/>
            <person name="Hutchinson M.I."/>
            <person name="Powell A.J."/>
            <person name="Barry K."/>
            <person name="Miller A.N."/>
            <person name="Grigoriev I.V."/>
            <person name="Debuchy R."/>
            <person name="Gladieux P."/>
            <person name="Hiltunen Thoren M."/>
            <person name="Johannesson H."/>
        </authorList>
    </citation>
    <scope>NUCLEOTIDE SEQUENCE</scope>
    <source>
        <strain evidence="8">SMH4131-1</strain>
    </source>
</reference>
<reference evidence="8" key="2">
    <citation type="submission" date="2023-06" db="EMBL/GenBank/DDBJ databases">
        <authorList>
            <consortium name="Lawrence Berkeley National Laboratory"/>
            <person name="Haridas S."/>
            <person name="Hensen N."/>
            <person name="Bonometti L."/>
            <person name="Westerberg I."/>
            <person name="Brannstrom I.O."/>
            <person name="Guillou S."/>
            <person name="Cros-Aarteil S."/>
            <person name="Calhoun S."/>
            <person name="Kuo A."/>
            <person name="Mondo S."/>
            <person name="Pangilinan J."/>
            <person name="Riley R."/>
            <person name="Labutti K."/>
            <person name="Andreopoulos B."/>
            <person name="Lipzen A."/>
            <person name="Chen C."/>
            <person name="Yanf M."/>
            <person name="Daum C."/>
            <person name="Ng V."/>
            <person name="Clum A."/>
            <person name="Steindorff A."/>
            <person name="Ohm R."/>
            <person name="Martin F."/>
            <person name="Silar P."/>
            <person name="Natvig D."/>
            <person name="Lalanne C."/>
            <person name="Gautier V."/>
            <person name="Ament-Velasquez S.L."/>
            <person name="Kruys A."/>
            <person name="Hutchinson M.I."/>
            <person name="Powell A.J."/>
            <person name="Barry K."/>
            <person name="Miller A.N."/>
            <person name="Grigoriev I.V."/>
            <person name="Debuchy R."/>
            <person name="Gladieux P."/>
            <person name="Thoren M.H."/>
            <person name="Johannesson H."/>
        </authorList>
    </citation>
    <scope>NUCLEOTIDE SEQUENCE</scope>
    <source>
        <strain evidence="8">SMH4131-1</strain>
    </source>
</reference>
<proteinExistence type="inferred from homology"/>
<feature type="transmembrane region" description="Helical" evidence="6">
    <location>
        <begin position="33"/>
        <end position="55"/>
    </location>
</feature>
<comment type="caution">
    <text evidence="8">The sequence shown here is derived from an EMBL/GenBank/DDBJ whole genome shotgun (WGS) entry which is preliminary data.</text>
</comment>
<sequence length="364" mass="38966">MAPPGNFSISDTDAIAASSMAGGGSSSSSMGPALTTSSCLMTFLSGCFLGLRIYCKMSKRRGLWWDDYMLIAAWVALLANTAVLIASIQLGLGMHMDDIHLENLATIGLLGTLGGSFSILAAVWSKTSFGLTLIRIAQKKTRIVVWVIIVTMNLAMVMIVVTSWIQCSPVPKVWNRLLPGSCWDGRVNVYYGLFAAAYSGAMDIVLALLPWTIVWKLQMRRKEKIGVGIAMSMGVFAGCTAFIKCSKIPTILNGDFTYNGYILIMWGSAEVAITIMAASIPVLRVLIRDVGMGTRRPYSGNEGDLVRDGTYHATSYGTGTVQQSNAAVAASGHHRISVSRAGSDLSFSTTDDEKAAVATVMARS</sequence>
<name>A0AAE0I2W6_9PEZI</name>
<comment type="similarity">
    <text evidence="5">Belongs to the SAT4 family.</text>
</comment>
<dbReference type="AlphaFoldDB" id="A0AAE0I2W6"/>
<evidence type="ECO:0000313" key="8">
    <source>
        <dbReference type="EMBL" id="KAK3317380.1"/>
    </source>
</evidence>
<dbReference type="Pfam" id="PF20684">
    <property type="entry name" value="Fung_rhodopsin"/>
    <property type="match status" value="1"/>
</dbReference>
<dbReference type="EMBL" id="JAUEPO010000007">
    <property type="protein sequence ID" value="KAK3317380.1"/>
    <property type="molecule type" value="Genomic_DNA"/>
</dbReference>
<dbReference type="InterPro" id="IPR049326">
    <property type="entry name" value="Rhodopsin_dom_fungi"/>
</dbReference>
<gene>
    <name evidence="8" type="ORF">B0T19DRAFT_434879</name>
</gene>
<organism evidence="8 9">
    <name type="scientific">Cercophora scortea</name>
    <dbReference type="NCBI Taxonomy" id="314031"/>
    <lineage>
        <taxon>Eukaryota</taxon>
        <taxon>Fungi</taxon>
        <taxon>Dikarya</taxon>
        <taxon>Ascomycota</taxon>
        <taxon>Pezizomycotina</taxon>
        <taxon>Sordariomycetes</taxon>
        <taxon>Sordariomycetidae</taxon>
        <taxon>Sordariales</taxon>
        <taxon>Lasiosphaeriaceae</taxon>
        <taxon>Cercophora</taxon>
    </lineage>
</organism>
<evidence type="ECO:0000256" key="6">
    <source>
        <dbReference type="SAM" id="Phobius"/>
    </source>
</evidence>
<evidence type="ECO:0000313" key="9">
    <source>
        <dbReference type="Proteomes" id="UP001286456"/>
    </source>
</evidence>